<gene>
    <name evidence="8" type="ORF">V3330_13155</name>
</gene>
<dbReference type="NCBIfam" id="TIGR01930">
    <property type="entry name" value="AcCoA-C-Actrans"/>
    <property type="match status" value="1"/>
</dbReference>
<dbReference type="Pfam" id="PF00108">
    <property type="entry name" value="Thiolase_N"/>
    <property type="match status" value="1"/>
</dbReference>
<feature type="domain" description="Thiolase N-terminal" evidence="6">
    <location>
        <begin position="5"/>
        <end position="269"/>
    </location>
</feature>
<evidence type="ECO:0000256" key="4">
    <source>
        <dbReference type="PIRSR" id="PIRSR000429-1"/>
    </source>
</evidence>
<sequence>MRDAYIFDHLRTPRGKGRAGGALHVVSPVELLAQVLRGLRDRNQLDTSLIEDVIAGCGSPIGEQGSAIGRSACLAADYDITVPGQQIHRFCSSGLEAVNLAAAKIQSGQCDLVVACGVESMSRIPIGSSGGAWTSDPALAHKIHFVPQGIAADLIATLRGYTREDLDEYAVHSQQRAAAAWKSGHFKKSVMPVVDSIGLPLLEADEAIRPTTDLDSLAKLRPAFTAAGEMGFDTQAILKYPEAGKIEHVHTAGNSSGIVDGAGAALIGTRELGERLGLKPRARIRACASVGTDPTLMLSGPTPSAKRALDKAGMSRSDIDLYELNEAFAAVVLLFMEEMAITHDLINVNGGAIAMGHPIGATGVMILGTLLDELERRDLETGLVNLCVGAGMGTATIIERSE</sequence>
<dbReference type="AlphaFoldDB" id="A0AAW9R7Q0"/>
<evidence type="ECO:0000256" key="2">
    <source>
        <dbReference type="ARBA" id="ARBA00022679"/>
    </source>
</evidence>
<dbReference type="Gene3D" id="3.40.47.10">
    <property type="match status" value="2"/>
</dbReference>
<dbReference type="GO" id="GO:0003985">
    <property type="term" value="F:acetyl-CoA C-acetyltransferase activity"/>
    <property type="evidence" value="ECO:0007669"/>
    <property type="project" value="UniProtKB-EC"/>
</dbReference>
<dbReference type="SUPFAM" id="SSF53901">
    <property type="entry name" value="Thiolase-like"/>
    <property type="match status" value="2"/>
</dbReference>
<dbReference type="EMBL" id="JAZHOG010000008">
    <property type="protein sequence ID" value="MEJ8568574.1"/>
    <property type="molecule type" value="Genomic_DNA"/>
</dbReference>
<dbReference type="CDD" id="cd00751">
    <property type="entry name" value="thiolase"/>
    <property type="match status" value="1"/>
</dbReference>
<dbReference type="Proteomes" id="UP001359886">
    <property type="component" value="Unassembled WGS sequence"/>
</dbReference>
<dbReference type="InterPro" id="IPR016039">
    <property type="entry name" value="Thiolase-like"/>
</dbReference>
<feature type="active site" description="Proton acceptor" evidence="4">
    <location>
        <position position="357"/>
    </location>
</feature>
<dbReference type="Pfam" id="PF02803">
    <property type="entry name" value="Thiolase_C"/>
    <property type="match status" value="1"/>
</dbReference>
<feature type="domain" description="Thiolase C-terminal" evidence="7">
    <location>
        <begin position="278"/>
        <end position="400"/>
    </location>
</feature>
<proteinExistence type="inferred from homology"/>
<dbReference type="PROSITE" id="PS00737">
    <property type="entry name" value="THIOLASE_2"/>
    <property type="match status" value="1"/>
</dbReference>
<protein>
    <submittedName>
        <fullName evidence="8">Acetyl-CoA C-acetyltransferase</fullName>
        <ecNumber evidence="8">2.3.1.9</ecNumber>
    </submittedName>
</protein>
<feature type="active site" description="Acyl-thioester intermediate" evidence="4">
    <location>
        <position position="91"/>
    </location>
</feature>
<organism evidence="8 9">
    <name type="scientific">Elongatibacter sediminis</name>
    <dbReference type="NCBI Taxonomy" id="3119006"/>
    <lineage>
        <taxon>Bacteria</taxon>
        <taxon>Pseudomonadati</taxon>
        <taxon>Pseudomonadota</taxon>
        <taxon>Gammaproteobacteria</taxon>
        <taxon>Chromatiales</taxon>
        <taxon>Wenzhouxiangellaceae</taxon>
        <taxon>Elongatibacter</taxon>
    </lineage>
</organism>
<keyword evidence="3 5" id="KW-0012">Acyltransferase</keyword>
<dbReference type="PIRSF" id="PIRSF000429">
    <property type="entry name" value="Ac-CoA_Ac_transf"/>
    <property type="match status" value="1"/>
</dbReference>
<dbReference type="InterPro" id="IPR002155">
    <property type="entry name" value="Thiolase"/>
</dbReference>
<keyword evidence="2 5" id="KW-0808">Transferase</keyword>
<name>A0AAW9R7Q0_9GAMM</name>
<evidence type="ECO:0000259" key="7">
    <source>
        <dbReference type="Pfam" id="PF02803"/>
    </source>
</evidence>
<dbReference type="InterPro" id="IPR020613">
    <property type="entry name" value="Thiolase_CS"/>
</dbReference>
<comment type="similarity">
    <text evidence="1 5">Belongs to the thiolase-like superfamily. Thiolase family.</text>
</comment>
<dbReference type="EC" id="2.3.1.9" evidence="8"/>
<dbReference type="PANTHER" id="PTHR43365">
    <property type="entry name" value="BLR7806 PROTEIN"/>
    <property type="match status" value="1"/>
</dbReference>
<dbReference type="InterPro" id="IPR020617">
    <property type="entry name" value="Thiolase_C"/>
</dbReference>
<dbReference type="RefSeq" id="WP_354695894.1">
    <property type="nucleotide sequence ID" value="NZ_JAZHOG010000008.1"/>
</dbReference>
<keyword evidence="9" id="KW-1185">Reference proteome</keyword>
<reference evidence="8 9" key="1">
    <citation type="submission" date="2024-02" db="EMBL/GenBank/DDBJ databases">
        <title>A novel Wenzhouxiangellaceae bacterium, isolated from coastal sediments.</title>
        <authorList>
            <person name="Du Z.-J."/>
            <person name="Ye Y.-Q."/>
            <person name="Zhang X.-Y."/>
        </authorList>
    </citation>
    <scope>NUCLEOTIDE SEQUENCE [LARGE SCALE GENOMIC DNA]</scope>
    <source>
        <strain evidence="8 9">CH-27</strain>
    </source>
</reference>
<comment type="caution">
    <text evidence="8">The sequence shown here is derived from an EMBL/GenBank/DDBJ whole genome shotgun (WGS) entry which is preliminary data.</text>
</comment>
<evidence type="ECO:0000256" key="1">
    <source>
        <dbReference type="ARBA" id="ARBA00010982"/>
    </source>
</evidence>
<evidence type="ECO:0000313" key="9">
    <source>
        <dbReference type="Proteomes" id="UP001359886"/>
    </source>
</evidence>
<feature type="active site" description="Proton acceptor" evidence="4">
    <location>
        <position position="387"/>
    </location>
</feature>
<dbReference type="InterPro" id="IPR020616">
    <property type="entry name" value="Thiolase_N"/>
</dbReference>
<dbReference type="PANTHER" id="PTHR43365:SF1">
    <property type="entry name" value="ACETYL-COA C-ACYLTRANSFERASE"/>
    <property type="match status" value="1"/>
</dbReference>
<dbReference type="NCBIfam" id="NF006090">
    <property type="entry name" value="PRK08242.1"/>
    <property type="match status" value="1"/>
</dbReference>
<accession>A0AAW9R7Q0</accession>
<evidence type="ECO:0000313" key="8">
    <source>
        <dbReference type="EMBL" id="MEJ8568574.1"/>
    </source>
</evidence>
<evidence type="ECO:0000256" key="3">
    <source>
        <dbReference type="ARBA" id="ARBA00023315"/>
    </source>
</evidence>
<evidence type="ECO:0000256" key="5">
    <source>
        <dbReference type="RuleBase" id="RU003557"/>
    </source>
</evidence>
<evidence type="ECO:0000259" key="6">
    <source>
        <dbReference type="Pfam" id="PF00108"/>
    </source>
</evidence>